<feature type="domain" description="Response regulatory" evidence="3">
    <location>
        <begin position="10"/>
        <end position="125"/>
    </location>
</feature>
<sequence length="137" mass="14881">MTPLSNGNYKVLVVDDDPSVLATYRRLLGRAGYSTVTVDDPRDVLADGGLYEGADLLLLDYRMPGIDGITLLAELRRREFRGRCILISAYLNDEIRSQASHLGVNLVLEKPVDIRRLRGALTDLLPLAGASPAGMGA</sequence>
<protein>
    <submittedName>
        <fullName evidence="4">Response regulator</fullName>
    </submittedName>
</protein>
<dbReference type="EMBL" id="JACXWD010000017">
    <property type="protein sequence ID" value="MBD3867873.1"/>
    <property type="molecule type" value="Genomic_DNA"/>
</dbReference>
<organism evidence="4 5">
    <name type="scientific">Candidatus Polarisedimenticola svalbardensis</name>
    <dbReference type="NCBI Taxonomy" id="2886004"/>
    <lineage>
        <taxon>Bacteria</taxon>
        <taxon>Pseudomonadati</taxon>
        <taxon>Acidobacteriota</taxon>
        <taxon>Candidatus Polarisedimenticolia</taxon>
        <taxon>Candidatus Polarisedimenticolales</taxon>
        <taxon>Candidatus Polarisedimenticolaceae</taxon>
        <taxon>Candidatus Polarisedimenticola</taxon>
    </lineage>
</organism>
<reference evidence="4 5" key="1">
    <citation type="submission" date="2020-08" db="EMBL/GenBank/DDBJ databases">
        <title>Acidobacteriota in marine sediments use diverse sulfur dissimilation pathways.</title>
        <authorList>
            <person name="Wasmund K."/>
        </authorList>
    </citation>
    <scope>NUCLEOTIDE SEQUENCE [LARGE SCALE GENOMIC DNA]</scope>
    <source>
        <strain evidence="4">MAG AM4</strain>
    </source>
</reference>
<name>A0A8J7CL25_9BACT</name>
<dbReference type="AlphaFoldDB" id="A0A8J7CL25"/>
<evidence type="ECO:0000313" key="5">
    <source>
        <dbReference type="Proteomes" id="UP000648239"/>
    </source>
</evidence>
<dbReference type="GO" id="GO:0000160">
    <property type="term" value="P:phosphorelay signal transduction system"/>
    <property type="evidence" value="ECO:0007669"/>
    <property type="project" value="InterPro"/>
</dbReference>
<dbReference type="InterPro" id="IPR050595">
    <property type="entry name" value="Bact_response_regulator"/>
</dbReference>
<feature type="modified residue" description="4-aspartylphosphate" evidence="2">
    <location>
        <position position="60"/>
    </location>
</feature>
<gene>
    <name evidence="4" type="ORF">IFK94_07105</name>
</gene>
<dbReference type="PANTHER" id="PTHR44591:SF23">
    <property type="entry name" value="CHEY SUBFAMILY"/>
    <property type="match status" value="1"/>
</dbReference>
<dbReference type="InterPro" id="IPR011006">
    <property type="entry name" value="CheY-like_superfamily"/>
</dbReference>
<accession>A0A8J7CL25</accession>
<evidence type="ECO:0000256" key="2">
    <source>
        <dbReference type="PROSITE-ProRule" id="PRU00169"/>
    </source>
</evidence>
<dbReference type="InterPro" id="IPR001789">
    <property type="entry name" value="Sig_transdc_resp-reg_receiver"/>
</dbReference>
<evidence type="ECO:0000259" key="3">
    <source>
        <dbReference type="PROSITE" id="PS50110"/>
    </source>
</evidence>
<dbReference type="SMART" id="SM00448">
    <property type="entry name" value="REC"/>
    <property type="match status" value="1"/>
</dbReference>
<dbReference type="SUPFAM" id="SSF52172">
    <property type="entry name" value="CheY-like"/>
    <property type="match status" value="1"/>
</dbReference>
<proteinExistence type="predicted"/>
<dbReference type="PANTHER" id="PTHR44591">
    <property type="entry name" value="STRESS RESPONSE REGULATOR PROTEIN 1"/>
    <property type="match status" value="1"/>
</dbReference>
<keyword evidence="1 2" id="KW-0597">Phosphoprotein</keyword>
<dbReference type="Pfam" id="PF00072">
    <property type="entry name" value="Response_reg"/>
    <property type="match status" value="1"/>
</dbReference>
<dbReference type="PROSITE" id="PS50110">
    <property type="entry name" value="RESPONSE_REGULATORY"/>
    <property type="match status" value="1"/>
</dbReference>
<dbReference type="Gene3D" id="3.40.50.2300">
    <property type="match status" value="1"/>
</dbReference>
<evidence type="ECO:0000313" key="4">
    <source>
        <dbReference type="EMBL" id="MBD3867873.1"/>
    </source>
</evidence>
<dbReference type="Proteomes" id="UP000648239">
    <property type="component" value="Unassembled WGS sequence"/>
</dbReference>
<comment type="caution">
    <text evidence="4">The sequence shown here is derived from an EMBL/GenBank/DDBJ whole genome shotgun (WGS) entry which is preliminary data.</text>
</comment>
<evidence type="ECO:0000256" key="1">
    <source>
        <dbReference type="ARBA" id="ARBA00022553"/>
    </source>
</evidence>